<evidence type="ECO:0000313" key="6">
    <source>
        <dbReference type="EMBL" id="SDY85897.1"/>
    </source>
</evidence>
<accession>A0A1H3NAC5</accession>
<dbReference type="Pfam" id="PF01553">
    <property type="entry name" value="Acyltransferase"/>
    <property type="match status" value="1"/>
</dbReference>
<comment type="similarity">
    <text evidence="1 4">Belongs to the 1-acyl-sn-glycerol-3-phosphate acyltransferase family.</text>
</comment>
<dbReference type="PANTHER" id="PTHR10434:SF40">
    <property type="entry name" value="1-ACYL-SN-GLYCEROL-3-PHOSPHATE ACYLTRANSFERASE"/>
    <property type="match status" value="1"/>
</dbReference>
<feature type="domain" description="Phospholipid/glycerol acyltransferase" evidence="5">
    <location>
        <begin position="35"/>
        <end position="147"/>
    </location>
</feature>
<evidence type="ECO:0000256" key="3">
    <source>
        <dbReference type="ARBA" id="ARBA00023315"/>
    </source>
</evidence>
<dbReference type="GO" id="GO:0016020">
    <property type="term" value="C:membrane"/>
    <property type="evidence" value="ECO:0007669"/>
    <property type="project" value="InterPro"/>
</dbReference>
<comment type="domain">
    <text evidence="4">The HXXXXD motif is essential for acyltransferase activity and may constitute the binding site for the phosphate moiety of the glycerol-3-phosphate.</text>
</comment>
<evidence type="ECO:0000256" key="4">
    <source>
        <dbReference type="RuleBase" id="RU361267"/>
    </source>
</evidence>
<evidence type="ECO:0000256" key="1">
    <source>
        <dbReference type="ARBA" id="ARBA00008655"/>
    </source>
</evidence>
<keyword evidence="3 4" id="KW-0012">Acyltransferase</keyword>
<gene>
    <name evidence="6" type="ORF">SAMN05660462_01083</name>
</gene>
<dbReference type="Proteomes" id="UP000198625">
    <property type="component" value="Unassembled WGS sequence"/>
</dbReference>
<evidence type="ECO:0000313" key="7">
    <source>
        <dbReference type="Proteomes" id="UP000198625"/>
    </source>
</evidence>
<dbReference type="InterPro" id="IPR002123">
    <property type="entry name" value="Plipid/glycerol_acylTrfase"/>
</dbReference>
<dbReference type="SUPFAM" id="SSF69593">
    <property type="entry name" value="Glycerol-3-phosphate (1)-acyltransferase"/>
    <property type="match status" value="1"/>
</dbReference>
<name>A0A1H3NAC5_9FIRM</name>
<dbReference type="GO" id="GO:0006654">
    <property type="term" value="P:phosphatidic acid biosynthetic process"/>
    <property type="evidence" value="ECO:0007669"/>
    <property type="project" value="TreeGrafter"/>
</dbReference>
<proteinExistence type="inferred from homology"/>
<evidence type="ECO:0000259" key="5">
    <source>
        <dbReference type="SMART" id="SM00563"/>
    </source>
</evidence>
<dbReference type="NCBIfam" id="TIGR00530">
    <property type="entry name" value="AGP_acyltrn"/>
    <property type="match status" value="1"/>
</dbReference>
<keyword evidence="4" id="KW-0594">Phospholipid biosynthesis</keyword>
<dbReference type="EC" id="2.3.1.51" evidence="4"/>
<dbReference type="EMBL" id="FNQE01000009">
    <property type="protein sequence ID" value="SDY85897.1"/>
    <property type="molecule type" value="Genomic_DNA"/>
</dbReference>
<dbReference type="PANTHER" id="PTHR10434">
    <property type="entry name" value="1-ACYL-SN-GLYCEROL-3-PHOSPHATE ACYLTRANSFERASE"/>
    <property type="match status" value="1"/>
</dbReference>
<keyword evidence="4" id="KW-0444">Lipid biosynthesis</keyword>
<dbReference type="GO" id="GO:0003841">
    <property type="term" value="F:1-acylglycerol-3-phosphate O-acyltransferase activity"/>
    <property type="evidence" value="ECO:0007669"/>
    <property type="project" value="UniProtKB-UniRule"/>
</dbReference>
<sequence length="197" mass="22276">MSLYSIAKGILNVVFKFLFRVKVIGAENIPLKGKVIICSNHVSLLDPITVAISVPRRIYFMAKKELFENKILRKLLEKLGAFPVDREGADLAAVKNSLRILKNENALGIFPEGTRVDKENIDNAKPGVTMISIKGKAPIIPIYIDTRYKPFKQTKVIIGEPIALDEYFEKKLNMNNYYDLSKEVMSKIYSLKNSVIN</sequence>
<keyword evidence="4" id="KW-1208">Phospholipid metabolism</keyword>
<dbReference type="SMART" id="SM00563">
    <property type="entry name" value="PlsC"/>
    <property type="match status" value="1"/>
</dbReference>
<keyword evidence="2 4" id="KW-0808">Transferase</keyword>
<organism evidence="6 7">
    <name type="scientific">Proteiniborus ethanoligenes</name>
    <dbReference type="NCBI Taxonomy" id="415015"/>
    <lineage>
        <taxon>Bacteria</taxon>
        <taxon>Bacillati</taxon>
        <taxon>Bacillota</taxon>
        <taxon>Clostridia</taxon>
        <taxon>Eubacteriales</taxon>
        <taxon>Proteiniborus</taxon>
    </lineage>
</organism>
<evidence type="ECO:0000256" key="2">
    <source>
        <dbReference type="ARBA" id="ARBA00022679"/>
    </source>
</evidence>
<dbReference type="AlphaFoldDB" id="A0A1H3NAC5"/>
<comment type="catalytic activity">
    <reaction evidence="4">
        <text>a 1-acyl-sn-glycero-3-phosphate + an acyl-CoA = a 1,2-diacyl-sn-glycero-3-phosphate + CoA</text>
        <dbReference type="Rhea" id="RHEA:19709"/>
        <dbReference type="ChEBI" id="CHEBI:57287"/>
        <dbReference type="ChEBI" id="CHEBI:57970"/>
        <dbReference type="ChEBI" id="CHEBI:58342"/>
        <dbReference type="ChEBI" id="CHEBI:58608"/>
        <dbReference type="EC" id="2.3.1.51"/>
    </reaction>
</comment>
<dbReference type="CDD" id="cd07989">
    <property type="entry name" value="LPLAT_AGPAT-like"/>
    <property type="match status" value="1"/>
</dbReference>
<protein>
    <recommendedName>
        <fullName evidence="4">1-acyl-sn-glycerol-3-phosphate acyltransferase</fullName>
        <ecNumber evidence="4">2.3.1.51</ecNumber>
    </recommendedName>
</protein>
<reference evidence="6 7" key="1">
    <citation type="submission" date="2016-10" db="EMBL/GenBank/DDBJ databases">
        <authorList>
            <person name="de Groot N.N."/>
        </authorList>
    </citation>
    <scope>NUCLEOTIDE SEQUENCE [LARGE SCALE GENOMIC DNA]</scope>
    <source>
        <strain evidence="6 7">DSM 21650</strain>
    </source>
</reference>
<keyword evidence="4" id="KW-0443">Lipid metabolism</keyword>
<dbReference type="OrthoDB" id="9803035at2"/>
<keyword evidence="7" id="KW-1185">Reference proteome</keyword>
<dbReference type="STRING" id="415015.SAMN05660462_01083"/>
<dbReference type="InterPro" id="IPR004552">
    <property type="entry name" value="AGP_acyltrans"/>
</dbReference>
<dbReference type="RefSeq" id="WP_091728266.1">
    <property type="nucleotide sequence ID" value="NZ_FNQE01000009.1"/>
</dbReference>